<dbReference type="InterPro" id="IPR014347">
    <property type="entry name" value="Tautomerase/MIF_sf"/>
</dbReference>
<proteinExistence type="predicted"/>
<evidence type="ECO:0000313" key="1">
    <source>
        <dbReference type="EMBL" id="STO31740.1"/>
    </source>
</evidence>
<dbReference type="AlphaFoldDB" id="A0A377GXL9"/>
<organism evidence="1 2">
    <name type="scientific">Fusobacterium necrogenes</name>
    <dbReference type="NCBI Taxonomy" id="858"/>
    <lineage>
        <taxon>Bacteria</taxon>
        <taxon>Fusobacteriati</taxon>
        <taxon>Fusobacteriota</taxon>
        <taxon>Fusobacteriia</taxon>
        <taxon>Fusobacteriales</taxon>
        <taxon>Fusobacteriaceae</taxon>
        <taxon>Fusobacterium</taxon>
    </lineage>
</organism>
<sequence>MPFIKVSGISQEKLCEIGDKLVDIVNFDVEVPRERIKLFYIPMIEIKEGKEEKDQTVNIEVEWLSRPQDVCDKLASSYKSLFNSIGYKKIRVYITEISKERNYDFK</sequence>
<dbReference type="InterPro" id="IPR015017">
    <property type="entry name" value="DUF1904"/>
</dbReference>
<dbReference type="SUPFAM" id="SSF55331">
    <property type="entry name" value="Tautomerase/MIF"/>
    <property type="match status" value="1"/>
</dbReference>
<gene>
    <name evidence="1" type="ORF">NCTC10723_01198</name>
</gene>
<keyword evidence="2" id="KW-1185">Reference proteome</keyword>
<dbReference type="EMBL" id="UGGU01000003">
    <property type="protein sequence ID" value="STO31740.1"/>
    <property type="molecule type" value="Genomic_DNA"/>
</dbReference>
<dbReference type="Pfam" id="PF08921">
    <property type="entry name" value="DUF1904"/>
    <property type="match status" value="1"/>
</dbReference>
<name>A0A377GXL9_9FUSO</name>
<dbReference type="Gene3D" id="3.30.429.10">
    <property type="entry name" value="Macrophage Migration Inhibitory Factor"/>
    <property type="match status" value="1"/>
</dbReference>
<reference evidence="1 2" key="1">
    <citation type="submission" date="2018-06" db="EMBL/GenBank/DDBJ databases">
        <authorList>
            <consortium name="Pathogen Informatics"/>
            <person name="Doyle S."/>
        </authorList>
    </citation>
    <scope>NUCLEOTIDE SEQUENCE [LARGE SCALE GENOMIC DNA]</scope>
    <source>
        <strain evidence="1 2">NCTC10723</strain>
    </source>
</reference>
<dbReference type="OrthoDB" id="5587545at2"/>
<evidence type="ECO:0000313" key="2">
    <source>
        <dbReference type="Proteomes" id="UP000255328"/>
    </source>
</evidence>
<accession>A0A377GXL9</accession>
<dbReference type="Proteomes" id="UP000255328">
    <property type="component" value="Unassembled WGS sequence"/>
</dbReference>
<dbReference type="RefSeq" id="WP_115270321.1">
    <property type="nucleotide sequence ID" value="NZ_UGGU01000003.1"/>
</dbReference>
<protein>
    <submittedName>
        <fullName evidence="1">Domain of uncharacterized function (DUF1904)</fullName>
    </submittedName>
</protein>